<dbReference type="RefSeq" id="WP_184219674.1">
    <property type="nucleotide sequence ID" value="NZ_JACHMD010000001.1"/>
</dbReference>
<keyword evidence="2" id="KW-1185">Reference proteome</keyword>
<organism evidence="1 2">
    <name type="scientific">Microbacterium marinum</name>
    <dbReference type="NCBI Taxonomy" id="421115"/>
    <lineage>
        <taxon>Bacteria</taxon>
        <taxon>Bacillati</taxon>
        <taxon>Actinomycetota</taxon>
        <taxon>Actinomycetes</taxon>
        <taxon>Micrococcales</taxon>
        <taxon>Microbacteriaceae</taxon>
        <taxon>Microbacterium</taxon>
    </lineage>
</organism>
<proteinExistence type="predicted"/>
<dbReference type="EMBL" id="JACHMD010000001">
    <property type="protein sequence ID" value="MBB4668132.1"/>
    <property type="molecule type" value="Genomic_DNA"/>
</dbReference>
<protein>
    <submittedName>
        <fullName evidence="1">Uncharacterized protein</fullName>
    </submittedName>
</protein>
<evidence type="ECO:0000313" key="2">
    <source>
        <dbReference type="Proteomes" id="UP000573729"/>
    </source>
</evidence>
<dbReference type="AlphaFoldDB" id="A0A7W7BSQ8"/>
<gene>
    <name evidence="1" type="ORF">BKA24_002841</name>
</gene>
<evidence type="ECO:0000313" key="1">
    <source>
        <dbReference type="EMBL" id="MBB4668132.1"/>
    </source>
</evidence>
<comment type="caution">
    <text evidence="1">The sequence shown here is derived from an EMBL/GenBank/DDBJ whole genome shotgun (WGS) entry which is preliminary data.</text>
</comment>
<accession>A0A7W7BSQ8</accession>
<name>A0A7W7BSQ8_9MICO</name>
<reference evidence="1 2" key="1">
    <citation type="submission" date="2020-08" db="EMBL/GenBank/DDBJ databases">
        <title>Sequencing the genomes of 1000 actinobacteria strains.</title>
        <authorList>
            <person name="Klenk H.-P."/>
        </authorList>
    </citation>
    <scope>NUCLEOTIDE SEQUENCE [LARGE SCALE GENOMIC DNA]</scope>
    <source>
        <strain evidence="1 2">DSM 24947</strain>
    </source>
</reference>
<sequence>MSVEEAAIHCLLDKHPALADADDESFDRLRWARDAINPDEIGPADSFAELAANVLFAHGIILTDEATGRCLNLR</sequence>
<dbReference type="Proteomes" id="UP000573729">
    <property type="component" value="Unassembled WGS sequence"/>
</dbReference>